<name>A0A5B7E3Z6_PORTR</name>
<sequence length="86" mass="9219">MATSHKTQCACAKSELAVQGSQFGCLNFASTLQPKSQTPEVQTTRYATAESYCNYQVDREGAGSLDPTESSRIAGEGTQRLVNKAL</sequence>
<gene>
    <name evidence="1" type="ORF">E2C01_021962</name>
</gene>
<organism evidence="1 2">
    <name type="scientific">Portunus trituberculatus</name>
    <name type="common">Swimming crab</name>
    <name type="synonym">Neptunus trituberculatus</name>
    <dbReference type="NCBI Taxonomy" id="210409"/>
    <lineage>
        <taxon>Eukaryota</taxon>
        <taxon>Metazoa</taxon>
        <taxon>Ecdysozoa</taxon>
        <taxon>Arthropoda</taxon>
        <taxon>Crustacea</taxon>
        <taxon>Multicrustacea</taxon>
        <taxon>Malacostraca</taxon>
        <taxon>Eumalacostraca</taxon>
        <taxon>Eucarida</taxon>
        <taxon>Decapoda</taxon>
        <taxon>Pleocyemata</taxon>
        <taxon>Brachyura</taxon>
        <taxon>Eubrachyura</taxon>
        <taxon>Portunoidea</taxon>
        <taxon>Portunidae</taxon>
        <taxon>Portuninae</taxon>
        <taxon>Portunus</taxon>
    </lineage>
</organism>
<reference evidence="1 2" key="1">
    <citation type="submission" date="2019-05" db="EMBL/GenBank/DDBJ databases">
        <title>Another draft genome of Portunus trituberculatus and its Hox gene families provides insights of decapod evolution.</title>
        <authorList>
            <person name="Jeong J.-H."/>
            <person name="Song I."/>
            <person name="Kim S."/>
            <person name="Choi T."/>
            <person name="Kim D."/>
            <person name="Ryu S."/>
            <person name="Kim W."/>
        </authorList>
    </citation>
    <scope>NUCLEOTIDE SEQUENCE [LARGE SCALE GENOMIC DNA]</scope>
    <source>
        <tissue evidence="1">Muscle</tissue>
    </source>
</reference>
<dbReference type="EMBL" id="VSRR010001960">
    <property type="protein sequence ID" value="MPC28751.1"/>
    <property type="molecule type" value="Genomic_DNA"/>
</dbReference>
<evidence type="ECO:0000313" key="1">
    <source>
        <dbReference type="EMBL" id="MPC28751.1"/>
    </source>
</evidence>
<evidence type="ECO:0000313" key="2">
    <source>
        <dbReference type="Proteomes" id="UP000324222"/>
    </source>
</evidence>
<dbReference type="AlphaFoldDB" id="A0A5B7E3Z6"/>
<comment type="caution">
    <text evidence="1">The sequence shown here is derived from an EMBL/GenBank/DDBJ whole genome shotgun (WGS) entry which is preliminary data.</text>
</comment>
<keyword evidence="2" id="KW-1185">Reference proteome</keyword>
<protein>
    <submittedName>
        <fullName evidence="1">Uncharacterized protein</fullName>
    </submittedName>
</protein>
<proteinExistence type="predicted"/>
<accession>A0A5B7E3Z6</accession>
<dbReference type="Proteomes" id="UP000324222">
    <property type="component" value="Unassembled WGS sequence"/>
</dbReference>